<dbReference type="Proteomes" id="UP001596395">
    <property type="component" value="Unassembled WGS sequence"/>
</dbReference>
<feature type="region of interest" description="Disordered" evidence="1">
    <location>
        <begin position="149"/>
        <end position="196"/>
    </location>
</feature>
<evidence type="ECO:0000313" key="4">
    <source>
        <dbReference type="Proteomes" id="UP001596395"/>
    </source>
</evidence>
<keyword evidence="4" id="KW-1185">Reference proteome</keyword>
<dbReference type="Pfam" id="PF17647">
    <property type="entry name" value="DUF5518"/>
    <property type="match status" value="1"/>
</dbReference>
<keyword evidence="2" id="KW-0472">Membrane</keyword>
<keyword evidence="2" id="KW-0812">Transmembrane</keyword>
<comment type="caution">
    <text evidence="3">The sequence shown here is derived from an EMBL/GenBank/DDBJ whole genome shotgun (WGS) entry which is preliminary data.</text>
</comment>
<protein>
    <submittedName>
        <fullName evidence="3">DUF5518 domain-containing protein</fullName>
    </submittedName>
</protein>
<dbReference type="RefSeq" id="WP_336350781.1">
    <property type="nucleotide sequence ID" value="NZ_JAZAQL010000002.1"/>
</dbReference>
<evidence type="ECO:0000256" key="1">
    <source>
        <dbReference type="SAM" id="MobiDB-lite"/>
    </source>
</evidence>
<gene>
    <name evidence="3" type="ORF">ACFQGB_13240</name>
</gene>
<sequence>MNEYSTTPDAGRSRSGFVNALLGAVVMVVFSWIPFVPVVGGALSGYLEAGERDATRSVSRRGIRVGALAGLLAAIPALLVIGLVGSLFTVGWVGLVASSGGGPGVALGLPVFAWIVVAFVVVVAVLYHVVLSALGGWLGAELAARDDRRFDTTPRPTERTGSHDGEPDHVDDHADDKGDDERDDAFARERDDRTEY</sequence>
<reference evidence="3 4" key="1">
    <citation type="journal article" date="2019" name="Int. J. Syst. Evol. Microbiol.">
        <title>The Global Catalogue of Microorganisms (GCM) 10K type strain sequencing project: providing services to taxonomists for standard genome sequencing and annotation.</title>
        <authorList>
            <consortium name="The Broad Institute Genomics Platform"/>
            <consortium name="The Broad Institute Genome Sequencing Center for Infectious Disease"/>
            <person name="Wu L."/>
            <person name="Ma J."/>
        </authorList>
    </citation>
    <scope>NUCLEOTIDE SEQUENCE [LARGE SCALE GENOMIC DNA]</scope>
    <source>
        <strain evidence="3 4">GX26</strain>
    </source>
</reference>
<feature type="transmembrane region" description="Helical" evidence="2">
    <location>
        <begin position="68"/>
        <end position="92"/>
    </location>
</feature>
<dbReference type="InterPro" id="IPR040493">
    <property type="entry name" value="DUF5518"/>
</dbReference>
<feature type="transmembrane region" description="Helical" evidence="2">
    <location>
        <begin position="112"/>
        <end position="140"/>
    </location>
</feature>
<name>A0ABD5VE93_9EURY</name>
<accession>A0ABD5VE93</accession>
<feature type="transmembrane region" description="Helical" evidence="2">
    <location>
        <begin position="20"/>
        <end position="47"/>
    </location>
</feature>
<dbReference type="AlphaFoldDB" id="A0ABD5VE93"/>
<evidence type="ECO:0000313" key="3">
    <source>
        <dbReference type="EMBL" id="MFC6953830.1"/>
    </source>
</evidence>
<dbReference type="EMBL" id="JBHSXN010000002">
    <property type="protein sequence ID" value="MFC6953830.1"/>
    <property type="molecule type" value="Genomic_DNA"/>
</dbReference>
<keyword evidence="2" id="KW-1133">Transmembrane helix</keyword>
<proteinExistence type="predicted"/>
<evidence type="ECO:0000256" key="2">
    <source>
        <dbReference type="SAM" id="Phobius"/>
    </source>
</evidence>
<organism evidence="3 4">
    <name type="scientific">Halorubellus litoreus</name>
    <dbReference type="NCBI Taxonomy" id="755308"/>
    <lineage>
        <taxon>Archaea</taxon>
        <taxon>Methanobacteriati</taxon>
        <taxon>Methanobacteriota</taxon>
        <taxon>Stenosarchaea group</taxon>
        <taxon>Halobacteria</taxon>
        <taxon>Halobacteriales</taxon>
        <taxon>Halorubellaceae</taxon>
        <taxon>Halorubellus</taxon>
    </lineage>
</organism>